<dbReference type="Proteomes" id="UP001281614">
    <property type="component" value="Unassembled WGS sequence"/>
</dbReference>
<dbReference type="EMBL" id="VYYT01000148">
    <property type="protein sequence ID" value="KAK2762945.1"/>
    <property type="molecule type" value="Genomic_DNA"/>
</dbReference>
<sequence>MRGISAGYSVTSVDTPGGTRKSDGKKREKVGAEPEIFSEELRAYIAAHNSILSGSRRQKPHSTAQKPFEREAEVYAKASYHSKIPPEREVKGYVEAVSSNQIRSEKNFETEVPYRLFLARITPRY</sequence>
<protein>
    <submittedName>
        <fullName evidence="2">Uncharacterized protein</fullName>
    </submittedName>
</protein>
<accession>A0AAD9YHV4</accession>
<gene>
    <name evidence="2" type="ORF">CKAH01_16036</name>
</gene>
<organism evidence="2 3">
    <name type="scientific">Colletotrichum kahawae</name>
    <name type="common">Coffee berry disease fungus</name>
    <dbReference type="NCBI Taxonomy" id="34407"/>
    <lineage>
        <taxon>Eukaryota</taxon>
        <taxon>Fungi</taxon>
        <taxon>Dikarya</taxon>
        <taxon>Ascomycota</taxon>
        <taxon>Pezizomycotina</taxon>
        <taxon>Sordariomycetes</taxon>
        <taxon>Hypocreomycetidae</taxon>
        <taxon>Glomerellales</taxon>
        <taxon>Glomerellaceae</taxon>
        <taxon>Colletotrichum</taxon>
        <taxon>Colletotrichum gloeosporioides species complex</taxon>
    </lineage>
</organism>
<proteinExistence type="predicted"/>
<evidence type="ECO:0000256" key="1">
    <source>
        <dbReference type="SAM" id="MobiDB-lite"/>
    </source>
</evidence>
<evidence type="ECO:0000313" key="2">
    <source>
        <dbReference type="EMBL" id="KAK2762945.1"/>
    </source>
</evidence>
<dbReference type="AlphaFoldDB" id="A0AAD9YHV4"/>
<feature type="compositionally biased region" description="Basic and acidic residues" evidence="1">
    <location>
        <begin position="20"/>
        <end position="32"/>
    </location>
</feature>
<evidence type="ECO:0000313" key="3">
    <source>
        <dbReference type="Proteomes" id="UP001281614"/>
    </source>
</evidence>
<feature type="region of interest" description="Disordered" evidence="1">
    <location>
        <begin position="1"/>
        <end position="32"/>
    </location>
</feature>
<name>A0AAD9YHV4_COLKA</name>
<comment type="caution">
    <text evidence="2">The sequence shown here is derived from an EMBL/GenBank/DDBJ whole genome shotgun (WGS) entry which is preliminary data.</text>
</comment>
<keyword evidence="3" id="KW-1185">Reference proteome</keyword>
<reference evidence="2" key="1">
    <citation type="submission" date="2023-02" db="EMBL/GenBank/DDBJ databases">
        <title>Colletotrichum kahawae CIFC_Que2 genome sequencing and assembly.</title>
        <authorList>
            <person name="Baroncelli R."/>
        </authorList>
    </citation>
    <scope>NUCLEOTIDE SEQUENCE</scope>
    <source>
        <strain evidence="2">CIFC_Que2</strain>
    </source>
</reference>